<dbReference type="InParanoid" id="G2YTX2"/>
<name>G2YTX2_BOTF4</name>
<accession>G2YTX2</accession>
<organism evidence="1 2">
    <name type="scientific">Botryotinia fuckeliana (strain T4)</name>
    <name type="common">Noble rot fungus</name>
    <name type="synonym">Botrytis cinerea</name>
    <dbReference type="NCBI Taxonomy" id="999810"/>
    <lineage>
        <taxon>Eukaryota</taxon>
        <taxon>Fungi</taxon>
        <taxon>Dikarya</taxon>
        <taxon>Ascomycota</taxon>
        <taxon>Pezizomycotina</taxon>
        <taxon>Leotiomycetes</taxon>
        <taxon>Helotiales</taxon>
        <taxon>Sclerotiniaceae</taxon>
        <taxon>Botrytis</taxon>
    </lineage>
</organism>
<protein>
    <submittedName>
        <fullName evidence="1">Uncharacterized protein</fullName>
    </submittedName>
</protein>
<reference evidence="2" key="1">
    <citation type="journal article" date="2011" name="PLoS Genet.">
        <title>Genomic analysis of the necrotrophic fungal pathogens Sclerotinia sclerotiorum and Botrytis cinerea.</title>
        <authorList>
            <person name="Amselem J."/>
            <person name="Cuomo C.A."/>
            <person name="van Kan J.A."/>
            <person name="Viaud M."/>
            <person name="Benito E.P."/>
            <person name="Couloux A."/>
            <person name="Coutinho P.M."/>
            <person name="de Vries R.P."/>
            <person name="Dyer P.S."/>
            <person name="Fillinger S."/>
            <person name="Fournier E."/>
            <person name="Gout L."/>
            <person name="Hahn M."/>
            <person name="Kohn L."/>
            <person name="Lapalu N."/>
            <person name="Plummer K.M."/>
            <person name="Pradier J.M."/>
            <person name="Quevillon E."/>
            <person name="Sharon A."/>
            <person name="Simon A."/>
            <person name="ten Have A."/>
            <person name="Tudzynski B."/>
            <person name="Tudzynski P."/>
            <person name="Wincker P."/>
            <person name="Andrew M."/>
            <person name="Anthouard V."/>
            <person name="Beever R.E."/>
            <person name="Beffa R."/>
            <person name="Benoit I."/>
            <person name="Bouzid O."/>
            <person name="Brault B."/>
            <person name="Chen Z."/>
            <person name="Choquer M."/>
            <person name="Collemare J."/>
            <person name="Cotton P."/>
            <person name="Danchin E.G."/>
            <person name="Da Silva C."/>
            <person name="Gautier A."/>
            <person name="Giraud C."/>
            <person name="Giraud T."/>
            <person name="Gonzalez C."/>
            <person name="Grossetete S."/>
            <person name="Guldener U."/>
            <person name="Henrissat B."/>
            <person name="Howlett B.J."/>
            <person name="Kodira C."/>
            <person name="Kretschmer M."/>
            <person name="Lappartient A."/>
            <person name="Leroch M."/>
            <person name="Levis C."/>
            <person name="Mauceli E."/>
            <person name="Neuveglise C."/>
            <person name="Oeser B."/>
            <person name="Pearson M."/>
            <person name="Poulain J."/>
            <person name="Poussereau N."/>
            <person name="Quesneville H."/>
            <person name="Rascle C."/>
            <person name="Schumacher J."/>
            <person name="Segurens B."/>
            <person name="Sexton A."/>
            <person name="Silva E."/>
            <person name="Sirven C."/>
            <person name="Soanes D.M."/>
            <person name="Talbot N.J."/>
            <person name="Templeton M."/>
            <person name="Yandava C."/>
            <person name="Yarden O."/>
            <person name="Zeng Q."/>
            <person name="Rollins J.A."/>
            <person name="Lebrun M.H."/>
            <person name="Dickman M."/>
        </authorList>
    </citation>
    <scope>NUCLEOTIDE SEQUENCE [LARGE SCALE GENOMIC DNA]</scope>
    <source>
        <strain evidence="2">T4</strain>
    </source>
</reference>
<dbReference type="EMBL" id="FQ790352">
    <property type="protein sequence ID" value="CCD54882.1"/>
    <property type="molecule type" value="Genomic_DNA"/>
</dbReference>
<evidence type="ECO:0000313" key="2">
    <source>
        <dbReference type="Proteomes" id="UP000008177"/>
    </source>
</evidence>
<dbReference type="Proteomes" id="UP000008177">
    <property type="component" value="Unplaced contigs"/>
</dbReference>
<sequence length="54" mass="6202">MRACVRAVLLLYLTPPHRTNLSPSDPTTHHLTPSFTLFSGHTVMRPRYRGMPNR</sequence>
<gene>
    <name evidence="1" type="ORF">BofuT4_P161710.1</name>
</gene>
<dbReference type="AlphaFoldDB" id="G2YTX2"/>
<dbReference type="HOGENOM" id="CLU_3050106_0_0_1"/>
<evidence type="ECO:0000313" key="1">
    <source>
        <dbReference type="EMBL" id="CCD54882.1"/>
    </source>
</evidence>
<proteinExistence type="predicted"/>